<dbReference type="PANTHER" id="PTHR11712:SF336">
    <property type="entry name" value="3-OXOACYL-[ACYL-CARRIER-PROTEIN] SYNTHASE, MITOCHONDRIAL"/>
    <property type="match status" value="1"/>
</dbReference>
<evidence type="ECO:0000256" key="2">
    <source>
        <dbReference type="ARBA" id="ARBA00022679"/>
    </source>
</evidence>
<evidence type="ECO:0000313" key="4">
    <source>
        <dbReference type="EMBL" id="VTP61692.1"/>
    </source>
</evidence>
<organism evidence="4 5">
    <name type="scientific">Serratia rubidaea</name>
    <name type="common">Serratia marinorubra</name>
    <dbReference type="NCBI Taxonomy" id="61652"/>
    <lineage>
        <taxon>Bacteria</taxon>
        <taxon>Pseudomonadati</taxon>
        <taxon>Pseudomonadota</taxon>
        <taxon>Gammaproteobacteria</taxon>
        <taxon>Enterobacterales</taxon>
        <taxon>Yersiniaceae</taxon>
        <taxon>Serratia</taxon>
    </lineage>
</organism>
<keyword evidence="4" id="KW-0012">Acyltransferase</keyword>
<dbReference type="InterPro" id="IPR020841">
    <property type="entry name" value="PKS_Beta-ketoAc_synthase_dom"/>
</dbReference>
<dbReference type="EC" id="2.3.1.179" evidence="4"/>
<reference evidence="4 5" key="1">
    <citation type="submission" date="2019-05" db="EMBL/GenBank/DDBJ databases">
        <authorList>
            <consortium name="Pathogen Informatics"/>
        </authorList>
    </citation>
    <scope>NUCLEOTIDE SEQUENCE [LARGE SCALE GENOMIC DNA]</scope>
    <source>
        <strain evidence="4 5">NCTC12971</strain>
    </source>
</reference>
<accession>A0A4U9HD10</accession>
<dbReference type="InterPro" id="IPR016039">
    <property type="entry name" value="Thiolase-like"/>
</dbReference>
<dbReference type="GO" id="GO:0005829">
    <property type="term" value="C:cytosol"/>
    <property type="evidence" value="ECO:0007669"/>
    <property type="project" value="TreeGrafter"/>
</dbReference>
<dbReference type="GO" id="GO:0006633">
    <property type="term" value="P:fatty acid biosynthetic process"/>
    <property type="evidence" value="ECO:0007669"/>
    <property type="project" value="TreeGrafter"/>
</dbReference>
<protein>
    <submittedName>
        <fullName evidence="4">3-oxoacyl-[acyl-carrier-protein] synthase 2</fullName>
        <ecNumber evidence="4">2.3.1.179</ecNumber>
    </submittedName>
</protein>
<dbReference type="PANTHER" id="PTHR11712">
    <property type="entry name" value="POLYKETIDE SYNTHASE-RELATED"/>
    <property type="match status" value="1"/>
</dbReference>
<comment type="pathway">
    <text evidence="1">Lipid metabolism; fatty acid biosynthesis.</text>
</comment>
<sequence>MKSIFGADAAHVMVSSTKSMTGHLLGAAGAIESIFTVLALRDQAVPPTINLDNPDEGCDLDFVPHEARQTKDMEYTLCNSFGFGGTNGSLIFRRA</sequence>
<evidence type="ECO:0000256" key="1">
    <source>
        <dbReference type="ARBA" id="ARBA00005194"/>
    </source>
</evidence>
<dbReference type="Proteomes" id="UP000307968">
    <property type="component" value="Chromosome"/>
</dbReference>
<dbReference type="EMBL" id="LR590463">
    <property type="protein sequence ID" value="VTP61692.1"/>
    <property type="molecule type" value="Genomic_DNA"/>
</dbReference>
<dbReference type="Pfam" id="PF02801">
    <property type="entry name" value="Ketoacyl-synt_C"/>
    <property type="match status" value="1"/>
</dbReference>
<dbReference type="GO" id="GO:0004315">
    <property type="term" value="F:3-oxoacyl-[acyl-carrier-protein] synthase activity"/>
    <property type="evidence" value="ECO:0007669"/>
    <property type="project" value="UniProtKB-EC"/>
</dbReference>
<gene>
    <name evidence="4" type="primary">fabF_5</name>
    <name evidence="4" type="ORF">NCTC12971_02211</name>
</gene>
<dbReference type="Gene3D" id="3.40.47.10">
    <property type="match status" value="1"/>
</dbReference>
<keyword evidence="2 4" id="KW-0808">Transferase</keyword>
<dbReference type="AlphaFoldDB" id="A0A4U9HD10"/>
<dbReference type="PROSITE" id="PS52004">
    <property type="entry name" value="KS3_2"/>
    <property type="match status" value="1"/>
</dbReference>
<dbReference type="InterPro" id="IPR000794">
    <property type="entry name" value="Beta-ketoacyl_synthase"/>
</dbReference>
<feature type="domain" description="Ketosynthase family 3 (KS3)" evidence="3">
    <location>
        <begin position="1"/>
        <end position="94"/>
    </location>
</feature>
<evidence type="ECO:0000259" key="3">
    <source>
        <dbReference type="PROSITE" id="PS52004"/>
    </source>
</evidence>
<dbReference type="InterPro" id="IPR014031">
    <property type="entry name" value="Ketoacyl_synth_C"/>
</dbReference>
<name>A0A4U9HD10_SERRU</name>
<evidence type="ECO:0000313" key="5">
    <source>
        <dbReference type="Proteomes" id="UP000307968"/>
    </source>
</evidence>
<dbReference type="SUPFAM" id="SSF53901">
    <property type="entry name" value="Thiolase-like"/>
    <property type="match status" value="1"/>
</dbReference>
<proteinExistence type="predicted"/>